<accession>A0ABQ9FPA5</accession>
<dbReference type="PANTHER" id="PTHR44196:SF1">
    <property type="entry name" value="DEHYDROGENASE_REDUCTASE SDR FAMILY MEMBER 7B"/>
    <property type="match status" value="1"/>
</dbReference>
<evidence type="ECO:0000256" key="2">
    <source>
        <dbReference type="ARBA" id="ARBA00023002"/>
    </source>
</evidence>
<comment type="caution">
    <text evidence="5">The sequence shown here is derived from an EMBL/GenBank/DDBJ whole genome shotgun (WGS) entry which is preliminary data.</text>
</comment>
<dbReference type="InterPro" id="IPR002347">
    <property type="entry name" value="SDR_fam"/>
</dbReference>
<evidence type="ECO:0000313" key="6">
    <source>
        <dbReference type="Proteomes" id="UP001217089"/>
    </source>
</evidence>
<dbReference type="Gene3D" id="3.40.50.720">
    <property type="entry name" value="NAD(P)-binding Rossmann-like Domain"/>
    <property type="match status" value="1"/>
</dbReference>
<dbReference type="SUPFAM" id="SSF51735">
    <property type="entry name" value="NAD(P)-binding Rossmann-fold domains"/>
    <property type="match status" value="1"/>
</dbReference>
<proteinExistence type="inferred from homology"/>
<evidence type="ECO:0000256" key="1">
    <source>
        <dbReference type="ARBA" id="ARBA00006484"/>
    </source>
</evidence>
<dbReference type="Pfam" id="PF00106">
    <property type="entry name" value="adh_short"/>
    <property type="match status" value="1"/>
</dbReference>
<keyword evidence="4" id="KW-1133">Transmembrane helix</keyword>
<sequence>MLSVMKIEPTEIDKFLVVIILLQQPIKIPNICITSSQIKQNLPLGKDEQFHRQGTALHLQEAGGRCVDQQGKNHVAPGTITTKINTIETGMKSSTIVEREMINWMCNLHWSTVCSFIGAPVGLACILYVLLSHKKKKDVRGKVVLITGATSGLGEVILAGRNKEKLQQVKDSLQQQKVDNAYCPGVIQLDLEKIQTLPEKVEEAVKIFGQIDILINNAGISYRGVVADTQLDVDVKLMTVNYFAQVALTKAVLSKMLTQGSGCIIGISSVQGKIAIPYRSAYAASKHAFQAFYDTLRAEIAEDNINVIVISPGYIKTNLSHNAPWTKQQNRAWIQFTVAEQILSAIIWQKD</sequence>
<evidence type="ECO:0000256" key="3">
    <source>
        <dbReference type="RuleBase" id="RU000363"/>
    </source>
</evidence>
<gene>
    <name evidence="5" type="ORF">KUTeg_004200</name>
</gene>
<keyword evidence="2" id="KW-0560">Oxidoreductase</keyword>
<comment type="similarity">
    <text evidence="1 3">Belongs to the short-chain dehydrogenases/reductases (SDR) family.</text>
</comment>
<keyword evidence="4" id="KW-0812">Transmembrane</keyword>
<dbReference type="Proteomes" id="UP001217089">
    <property type="component" value="Unassembled WGS sequence"/>
</dbReference>
<name>A0ABQ9FPA5_TEGGR</name>
<dbReference type="PRINTS" id="PR00081">
    <property type="entry name" value="GDHRDH"/>
</dbReference>
<protein>
    <recommendedName>
        <fullName evidence="7">Dehydrogenase/reductase SDR family protein 7-like</fullName>
    </recommendedName>
</protein>
<dbReference type="PANTHER" id="PTHR44196">
    <property type="entry name" value="DEHYDROGENASE/REDUCTASE SDR FAMILY MEMBER 7B"/>
    <property type="match status" value="1"/>
</dbReference>
<dbReference type="InterPro" id="IPR036291">
    <property type="entry name" value="NAD(P)-bd_dom_sf"/>
</dbReference>
<feature type="transmembrane region" description="Helical" evidence="4">
    <location>
        <begin position="108"/>
        <end position="131"/>
    </location>
</feature>
<keyword evidence="4" id="KW-0472">Membrane</keyword>
<organism evidence="5 6">
    <name type="scientific">Tegillarca granosa</name>
    <name type="common">Malaysian cockle</name>
    <name type="synonym">Anadara granosa</name>
    <dbReference type="NCBI Taxonomy" id="220873"/>
    <lineage>
        <taxon>Eukaryota</taxon>
        <taxon>Metazoa</taxon>
        <taxon>Spiralia</taxon>
        <taxon>Lophotrochozoa</taxon>
        <taxon>Mollusca</taxon>
        <taxon>Bivalvia</taxon>
        <taxon>Autobranchia</taxon>
        <taxon>Pteriomorphia</taxon>
        <taxon>Arcoida</taxon>
        <taxon>Arcoidea</taxon>
        <taxon>Arcidae</taxon>
        <taxon>Tegillarca</taxon>
    </lineage>
</organism>
<evidence type="ECO:0000256" key="4">
    <source>
        <dbReference type="SAM" id="Phobius"/>
    </source>
</evidence>
<dbReference type="PRINTS" id="PR00080">
    <property type="entry name" value="SDRFAMILY"/>
</dbReference>
<evidence type="ECO:0000313" key="5">
    <source>
        <dbReference type="EMBL" id="KAJ8319109.1"/>
    </source>
</evidence>
<dbReference type="EMBL" id="JARBDR010000214">
    <property type="protein sequence ID" value="KAJ8319109.1"/>
    <property type="molecule type" value="Genomic_DNA"/>
</dbReference>
<keyword evidence="6" id="KW-1185">Reference proteome</keyword>
<reference evidence="5 6" key="1">
    <citation type="submission" date="2022-12" db="EMBL/GenBank/DDBJ databases">
        <title>Chromosome-level genome of Tegillarca granosa.</title>
        <authorList>
            <person name="Kim J."/>
        </authorList>
    </citation>
    <scope>NUCLEOTIDE SEQUENCE [LARGE SCALE GENOMIC DNA]</scope>
    <source>
        <strain evidence="5">Teg-2019</strain>
        <tissue evidence="5">Adductor muscle</tissue>
    </source>
</reference>
<evidence type="ECO:0008006" key="7">
    <source>
        <dbReference type="Google" id="ProtNLM"/>
    </source>
</evidence>